<accession>A0A3E4WZP4</accession>
<dbReference type="RefSeq" id="WP_117720059.1">
    <property type="nucleotide sequence ID" value="NZ_QSTG01000002.1"/>
</dbReference>
<dbReference type="EMBL" id="QSTG01000002">
    <property type="protein sequence ID" value="RGM47718.1"/>
    <property type="molecule type" value="Genomic_DNA"/>
</dbReference>
<reference evidence="1 2" key="1">
    <citation type="submission" date="2018-08" db="EMBL/GenBank/DDBJ databases">
        <title>A genome reference for cultivated species of the human gut microbiota.</title>
        <authorList>
            <person name="Zou Y."/>
            <person name="Xue W."/>
            <person name="Luo G."/>
        </authorList>
    </citation>
    <scope>NUCLEOTIDE SEQUENCE [LARGE SCALE GENOMIC DNA]</scope>
    <source>
        <strain evidence="1 2">OM08-13BH</strain>
    </source>
</reference>
<proteinExistence type="predicted"/>
<dbReference type="Proteomes" id="UP000261003">
    <property type="component" value="Unassembled WGS sequence"/>
</dbReference>
<comment type="caution">
    <text evidence="1">The sequence shown here is derived from an EMBL/GenBank/DDBJ whole genome shotgun (WGS) entry which is preliminary data.</text>
</comment>
<gene>
    <name evidence="1" type="ORF">DXC16_02135</name>
</gene>
<protein>
    <submittedName>
        <fullName evidence="1">Uncharacterized protein</fullName>
    </submittedName>
</protein>
<sequence>MDNIRKNRAIVSTNHIDNHGDQISIEVLEQMVHLINDSQQRIRLGTDHRRDLPPKGRLENAVLRKDGDDYLVEADLCEFENIEPVDWDKTLLKESFLDSFQFVEVEKESCDGISISIDVHNFKSIDDYNNCINSIENNENIRFEEHVRKALLPDPEIVFQLAQSYLLCHFLKPVARKLGEKLADSTADYALKESKRVMNMINSALREFLFRCIPSTRPANIIFDYPGTPHIELIARTRDKDLVLNALSSHQLSKVGKKITDLSKHINIAKVQFVLSNKGKWKFNYLLTDNGEVIGTKTVLKKRDKKIEMINRNAIRLGRPIAVSCGATGVITDRKKF</sequence>
<name>A0A3E4WZP4_PHOVU</name>
<evidence type="ECO:0000313" key="2">
    <source>
        <dbReference type="Proteomes" id="UP000261003"/>
    </source>
</evidence>
<dbReference type="AlphaFoldDB" id="A0A3E4WZP4"/>
<evidence type="ECO:0000313" key="1">
    <source>
        <dbReference type="EMBL" id="RGM47718.1"/>
    </source>
</evidence>
<organism evidence="1 2">
    <name type="scientific">Phocaeicola vulgatus</name>
    <name type="common">Bacteroides vulgatus</name>
    <dbReference type="NCBI Taxonomy" id="821"/>
    <lineage>
        <taxon>Bacteria</taxon>
        <taxon>Pseudomonadati</taxon>
        <taxon>Bacteroidota</taxon>
        <taxon>Bacteroidia</taxon>
        <taxon>Bacteroidales</taxon>
        <taxon>Bacteroidaceae</taxon>
        <taxon>Phocaeicola</taxon>
    </lineage>
</organism>